<evidence type="ECO:0000256" key="2">
    <source>
        <dbReference type="ARBA" id="ARBA00007131"/>
    </source>
</evidence>
<dbReference type="Pfam" id="PF02779">
    <property type="entry name" value="Transket_pyr"/>
    <property type="match status" value="1"/>
</dbReference>
<comment type="cofactor">
    <cofactor evidence="1">
        <name>thiamine diphosphate</name>
        <dbReference type="ChEBI" id="CHEBI:58937"/>
    </cofactor>
</comment>
<dbReference type="Gene3D" id="3.40.50.920">
    <property type="match status" value="1"/>
</dbReference>
<dbReference type="InterPro" id="IPR033248">
    <property type="entry name" value="Transketolase_C"/>
</dbReference>
<sequence>MEDKNMSEINKATRDGFGEEIVKLGKLDNDIYVVDVDIGKSCKTGEFRKQLPKQYLNVGIAEQNAAGVAAGLATCGKVPFVVTYAVFGSLRMCEMIRQEICYPKLNVKIACSHGGVTPANDGASHQSIEDMGVLRTIPNMTVLMPADYNSAKKLVKAAADYEGPVYLRFTRDAIPVIYPEDAEFEIGKANKLKDGKDVSIIANGDTVSIAMKAAELLEAQGVSVKLLDMHTIKPLDADAVMECVNETGRIITVEDHNIMNGLGSAVSEVAADTGKCVVKRIGIQDQFGQSAPYERLLEMNGITVENIVDTAKALVK</sequence>
<dbReference type="SUPFAM" id="SSF52922">
    <property type="entry name" value="TK C-terminal domain-like"/>
    <property type="match status" value="1"/>
</dbReference>
<comment type="similarity">
    <text evidence="2">Belongs to the transketolase family.</text>
</comment>
<organism evidence="5 6">
    <name type="scientific">Blautia pseudococcoides</name>
    <dbReference type="NCBI Taxonomy" id="1796616"/>
    <lineage>
        <taxon>Bacteria</taxon>
        <taxon>Bacillati</taxon>
        <taxon>Bacillota</taxon>
        <taxon>Clostridia</taxon>
        <taxon>Lachnospirales</taxon>
        <taxon>Lachnospiraceae</taxon>
        <taxon>Blautia</taxon>
    </lineage>
</organism>
<evidence type="ECO:0000256" key="3">
    <source>
        <dbReference type="ARBA" id="ARBA00023052"/>
    </source>
</evidence>
<dbReference type="SUPFAM" id="SSF52518">
    <property type="entry name" value="Thiamin diphosphate-binding fold (THDP-binding)"/>
    <property type="match status" value="1"/>
</dbReference>
<accession>A0A1C7IGD9</accession>
<keyword evidence="6" id="KW-1185">Reference proteome</keyword>
<dbReference type="KEGG" id="byl:A4V09_17565"/>
<dbReference type="PANTHER" id="PTHR43825">
    <property type="entry name" value="PYRUVATE DEHYDROGENASE E1 COMPONENT"/>
    <property type="match status" value="1"/>
</dbReference>
<dbReference type="FunFam" id="3.40.50.970:FF:000129">
    <property type="entry name" value="Transketolase"/>
    <property type="match status" value="1"/>
</dbReference>
<dbReference type="InterPro" id="IPR009014">
    <property type="entry name" value="Transketo_C/PFOR_II"/>
</dbReference>
<dbReference type="Pfam" id="PF02780">
    <property type="entry name" value="Transketolase_C"/>
    <property type="match status" value="1"/>
</dbReference>
<name>A0A1C7IGD9_9FIRM</name>
<evidence type="ECO:0000256" key="1">
    <source>
        <dbReference type="ARBA" id="ARBA00001964"/>
    </source>
</evidence>
<protein>
    <submittedName>
        <fullName evidence="5">Transketolase</fullName>
    </submittedName>
</protein>
<evidence type="ECO:0000259" key="4">
    <source>
        <dbReference type="SMART" id="SM00861"/>
    </source>
</evidence>
<dbReference type="SMART" id="SM00861">
    <property type="entry name" value="Transket_pyr"/>
    <property type="match status" value="1"/>
</dbReference>
<feature type="domain" description="Transketolase-like pyrimidine-binding" evidence="4">
    <location>
        <begin position="11"/>
        <end position="176"/>
    </location>
</feature>
<evidence type="ECO:0000313" key="6">
    <source>
        <dbReference type="Proteomes" id="UP000092574"/>
    </source>
</evidence>
<dbReference type="InterPro" id="IPR029061">
    <property type="entry name" value="THDP-binding"/>
</dbReference>
<evidence type="ECO:0000313" key="5">
    <source>
        <dbReference type="EMBL" id="ANU78737.1"/>
    </source>
</evidence>
<dbReference type="Gene3D" id="3.40.50.970">
    <property type="match status" value="1"/>
</dbReference>
<dbReference type="InterPro" id="IPR005475">
    <property type="entry name" value="Transketolase-like_Pyr-bd"/>
</dbReference>
<dbReference type="InterPro" id="IPR051157">
    <property type="entry name" value="PDH/Transketolase"/>
</dbReference>
<keyword evidence="3" id="KW-0786">Thiamine pyrophosphate</keyword>
<dbReference type="PANTHER" id="PTHR43825:SF1">
    <property type="entry name" value="TRANSKETOLASE-LIKE PYRIMIDINE-BINDING DOMAIN-CONTAINING PROTEIN"/>
    <property type="match status" value="1"/>
</dbReference>
<gene>
    <name evidence="5" type="ORF">A4V09_17565</name>
</gene>
<proteinExistence type="inferred from homology"/>
<dbReference type="AlphaFoldDB" id="A0A1C7IGD9"/>
<dbReference type="Proteomes" id="UP000092574">
    <property type="component" value="Chromosome"/>
</dbReference>
<dbReference type="EMBL" id="CP015405">
    <property type="protein sequence ID" value="ANU78737.1"/>
    <property type="molecule type" value="Genomic_DNA"/>
</dbReference>
<dbReference type="STRING" id="1796616.A4V09_17565"/>
<reference evidence="5" key="1">
    <citation type="submission" date="2017-04" db="EMBL/GenBank/DDBJ databases">
        <title>Complete Genome Sequences of Twelve Strains of a Stable Defined Moderately Diverse Mouse Microbiota 2 (sDMDMm2).</title>
        <authorList>
            <person name="Uchimura Y."/>
            <person name="Wyss M."/>
            <person name="Brugiroux S."/>
            <person name="Limenitakis J.P."/>
            <person name="Stecher B."/>
            <person name="McCoy K.D."/>
            <person name="Macpherson A.J."/>
        </authorList>
    </citation>
    <scope>NUCLEOTIDE SEQUENCE</scope>
    <source>
        <strain evidence="5">YL58</strain>
    </source>
</reference>
<dbReference type="CDD" id="cd07033">
    <property type="entry name" value="TPP_PYR_DXS_TK_like"/>
    <property type="match status" value="1"/>
</dbReference>